<evidence type="ECO:0000256" key="1">
    <source>
        <dbReference type="ARBA" id="ARBA00022723"/>
    </source>
</evidence>
<keyword evidence="1" id="KW-0479">Metal-binding</keyword>
<sequence>MWSGQLVGPEICRCRLVTSGPLLFRKYCGETVTYCSTDSIIHLFKPPNATPHDLLVSRAIPNARLIRAFALTNTFVSPEQDIHASFVGHAKHLLRAAEKRGWPHFQQVAMQAVDAALPASSLSNFDVFVQDVALRVTLVGLLDVDVDVAELDPGDIQVVAALITQLWALSKKPEPIPVHLLPSLNRHLRRLMTDKDTYPNPLDYVIPVWETLWRVVATTIAHTHRDHILLETFGDLHDHPTLSQFRLFKDQSHPSVEAVISEAMRLHPPSKHIVRATFAKAFSSVLPSCFQRFVPDSSGYVLRECADIGTVLRSSIWGTDAGEFNPSRHHVSNFSEDQTSAMAFVFGYGRHRCVAASWAPMAAAIIVGAIMDRVQDGSDYQVVAGPQIGGREGWLGWSVARR</sequence>
<dbReference type="GO" id="GO:0016705">
    <property type="term" value="F:oxidoreductase activity, acting on paired donors, with incorporation or reduction of molecular oxygen"/>
    <property type="evidence" value="ECO:0007669"/>
    <property type="project" value="InterPro"/>
</dbReference>
<protein>
    <recommendedName>
        <fullName evidence="5">Cytochrome P450</fullName>
    </recommendedName>
</protein>
<evidence type="ECO:0000256" key="2">
    <source>
        <dbReference type="ARBA" id="ARBA00023004"/>
    </source>
</evidence>
<evidence type="ECO:0000313" key="3">
    <source>
        <dbReference type="EMBL" id="KAF9460872.1"/>
    </source>
</evidence>
<dbReference type="AlphaFoldDB" id="A0A9P5Y252"/>
<dbReference type="EMBL" id="MU150292">
    <property type="protein sequence ID" value="KAF9460872.1"/>
    <property type="molecule type" value="Genomic_DNA"/>
</dbReference>
<dbReference type="GO" id="GO:0020037">
    <property type="term" value="F:heme binding"/>
    <property type="evidence" value="ECO:0007669"/>
    <property type="project" value="InterPro"/>
</dbReference>
<dbReference type="InterPro" id="IPR017972">
    <property type="entry name" value="Cyt_P450_CS"/>
</dbReference>
<evidence type="ECO:0008006" key="5">
    <source>
        <dbReference type="Google" id="ProtNLM"/>
    </source>
</evidence>
<accession>A0A9P5Y252</accession>
<keyword evidence="2" id="KW-0408">Iron</keyword>
<dbReference type="OrthoDB" id="10029320at2759"/>
<gene>
    <name evidence="3" type="ORF">BDZ94DRAFT_1283697</name>
</gene>
<dbReference type="GO" id="GO:0005506">
    <property type="term" value="F:iron ion binding"/>
    <property type="evidence" value="ECO:0007669"/>
    <property type="project" value="InterPro"/>
</dbReference>
<proteinExistence type="predicted"/>
<name>A0A9P5Y252_9AGAR</name>
<dbReference type="SUPFAM" id="SSF48264">
    <property type="entry name" value="Cytochrome P450"/>
    <property type="match status" value="1"/>
</dbReference>
<evidence type="ECO:0000313" key="4">
    <source>
        <dbReference type="Proteomes" id="UP000807353"/>
    </source>
</evidence>
<keyword evidence="4" id="KW-1185">Reference proteome</keyword>
<reference evidence="3" key="1">
    <citation type="submission" date="2020-11" db="EMBL/GenBank/DDBJ databases">
        <authorList>
            <consortium name="DOE Joint Genome Institute"/>
            <person name="Ahrendt S."/>
            <person name="Riley R."/>
            <person name="Andreopoulos W."/>
            <person name="Labutti K."/>
            <person name="Pangilinan J."/>
            <person name="Ruiz-Duenas F.J."/>
            <person name="Barrasa J.M."/>
            <person name="Sanchez-Garcia M."/>
            <person name="Camarero S."/>
            <person name="Miyauchi S."/>
            <person name="Serrano A."/>
            <person name="Linde D."/>
            <person name="Babiker R."/>
            <person name="Drula E."/>
            <person name="Ayuso-Fernandez I."/>
            <person name="Pacheco R."/>
            <person name="Padilla G."/>
            <person name="Ferreira P."/>
            <person name="Barriuso J."/>
            <person name="Kellner H."/>
            <person name="Castanera R."/>
            <person name="Alfaro M."/>
            <person name="Ramirez L."/>
            <person name="Pisabarro A.G."/>
            <person name="Kuo A."/>
            <person name="Tritt A."/>
            <person name="Lipzen A."/>
            <person name="He G."/>
            <person name="Yan M."/>
            <person name="Ng V."/>
            <person name="Cullen D."/>
            <person name="Martin F."/>
            <person name="Rosso M.-N."/>
            <person name="Henrissat B."/>
            <person name="Hibbett D."/>
            <person name="Martinez A.T."/>
            <person name="Grigoriev I.V."/>
        </authorList>
    </citation>
    <scope>NUCLEOTIDE SEQUENCE</scope>
    <source>
        <strain evidence="3">CBS 247.69</strain>
    </source>
</reference>
<comment type="caution">
    <text evidence="3">The sequence shown here is derived from an EMBL/GenBank/DDBJ whole genome shotgun (WGS) entry which is preliminary data.</text>
</comment>
<dbReference type="Proteomes" id="UP000807353">
    <property type="component" value="Unassembled WGS sequence"/>
</dbReference>
<dbReference type="PROSITE" id="PS00086">
    <property type="entry name" value="CYTOCHROME_P450"/>
    <property type="match status" value="1"/>
</dbReference>
<dbReference type="InterPro" id="IPR036396">
    <property type="entry name" value="Cyt_P450_sf"/>
</dbReference>
<dbReference type="Gene3D" id="1.10.630.10">
    <property type="entry name" value="Cytochrome P450"/>
    <property type="match status" value="1"/>
</dbReference>
<dbReference type="GO" id="GO:0004497">
    <property type="term" value="F:monooxygenase activity"/>
    <property type="evidence" value="ECO:0007669"/>
    <property type="project" value="InterPro"/>
</dbReference>
<organism evidence="3 4">
    <name type="scientific">Collybia nuda</name>
    <dbReference type="NCBI Taxonomy" id="64659"/>
    <lineage>
        <taxon>Eukaryota</taxon>
        <taxon>Fungi</taxon>
        <taxon>Dikarya</taxon>
        <taxon>Basidiomycota</taxon>
        <taxon>Agaricomycotina</taxon>
        <taxon>Agaricomycetes</taxon>
        <taxon>Agaricomycetidae</taxon>
        <taxon>Agaricales</taxon>
        <taxon>Tricholomatineae</taxon>
        <taxon>Clitocybaceae</taxon>
        <taxon>Collybia</taxon>
    </lineage>
</organism>